<comment type="caution">
    <text evidence="2">The sequence shown here is derived from an EMBL/GenBank/DDBJ whole genome shotgun (WGS) entry which is preliminary data.</text>
</comment>
<dbReference type="InterPro" id="IPR025293">
    <property type="entry name" value="YfiR/HmsC-like"/>
</dbReference>
<evidence type="ECO:0000313" key="2">
    <source>
        <dbReference type="EMBL" id="RKF19760.1"/>
    </source>
</evidence>
<dbReference type="RefSeq" id="WP_120353765.1">
    <property type="nucleotide sequence ID" value="NZ_RAQO01000004.1"/>
</dbReference>
<evidence type="ECO:0000256" key="1">
    <source>
        <dbReference type="SAM" id="SignalP"/>
    </source>
</evidence>
<keyword evidence="1" id="KW-0732">Signal</keyword>
<gene>
    <name evidence="2" type="ORF">DBZ36_04695</name>
</gene>
<accession>A0A420EGH1</accession>
<feature type="signal peptide" evidence="1">
    <location>
        <begin position="1"/>
        <end position="33"/>
    </location>
</feature>
<dbReference type="EMBL" id="RAQO01000004">
    <property type="protein sequence ID" value="RKF19760.1"/>
    <property type="molecule type" value="Genomic_DNA"/>
</dbReference>
<dbReference type="AlphaFoldDB" id="A0A420EGH1"/>
<proteinExistence type="predicted"/>
<dbReference type="Pfam" id="PF13689">
    <property type="entry name" value="DUF4154"/>
    <property type="match status" value="1"/>
</dbReference>
<dbReference type="OrthoDB" id="6402338at2"/>
<name>A0A420EGH1_9ALTE</name>
<reference evidence="2 3" key="1">
    <citation type="submission" date="2018-09" db="EMBL/GenBank/DDBJ databases">
        <authorList>
            <person name="Wang Z."/>
        </authorList>
    </citation>
    <scope>NUCLEOTIDE SEQUENCE [LARGE SCALE GENOMIC DNA]</scope>
    <source>
        <strain evidence="2 3">ALS 81</strain>
    </source>
</reference>
<sequence>MNRKFVLEFHSSFKHALLSIVLLSFAATSFALAAPYKPHEVKAAYLYQIANFVKWSNESQKTKLYFCIRDDQQLSRTFVTITKGKSIRGLDIVTNEQGRPCDVLYVSKTIVDSELSAQTVTVSSKKGFAKSGGTIELRQIKDKIQPIVNLKESKSDRFSISSKFMRISKIERGS</sequence>
<feature type="chain" id="PRO_5019423087" evidence="1">
    <location>
        <begin position="34"/>
        <end position="174"/>
    </location>
</feature>
<dbReference type="Proteomes" id="UP000286482">
    <property type="component" value="Unassembled WGS sequence"/>
</dbReference>
<evidence type="ECO:0000313" key="3">
    <source>
        <dbReference type="Proteomes" id="UP000286482"/>
    </source>
</evidence>
<organism evidence="2 3">
    <name type="scientific">Alginatibacterium sediminis</name>
    <dbReference type="NCBI Taxonomy" id="2164068"/>
    <lineage>
        <taxon>Bacteria</taxon>
        <taxon>Pseudomonadati</taxon>
        <taxon>Pseudomonadota</taxon>
        <taxon>Gammaproteobacteria</taxon>
        <taxon>Alteromonadales</taxon>
        <taxon>Alteromonadaceae</taxon>
        <taxon>Alginatibacterium</taxon>
    </lineage>
</organism>
<protein>
    <submittedName>
        <fullName evidence="2">YfiR family protein</fullName>
    </submittedName>
</protein>
<keyword evidence="3" id="KW-1185">Reference proteome</keyword>